<dbReference type="GO" id="GO:0016787">
    <property type="term" value="F:hydrolase activity"/>
    <property type="evidence" value="ECO:0007669"/>
    <property type="project" value="UniProtKB-KW"/>
</dbReference>
<accession>A0A1V9FLH3</accession>
<dbReference type="STRING" id="1703345.A3860_38370"/>
<keyword evidence="1" id="KW-1133">Transmembrane helix</keyword>
<dbReference type="PANTHER" id="PTHR42951">
    <property type="entry name" value="METALLO-BETA-LACTAMASE DOMAIN-CONTAINING"/>
    <property type="match status" value="1"/>
</dbReference>
<keyword evidence="3" id="KW-0378">Hydrolase</keyword>
<protein>
    <submittedName>
        <fullName evidence="3">MBL fold metallo-hydrolase</fullName>
    </submittedName>
</protein>
<dbReference type="SMART" id="SM00849">
    <property type="entry name" value="Lactamase_B"/>
    <property type="match status" value="1"/>
</dbReference>
<dbReference type="OrthoDB" id="9802248at2"/>
<dbReference type="Pfam" id="PF00753">
    <property type="entry name" value="Lactamase_B"/>
    <property type="match status" value="1"/>
</dbReference>
<dbReference type="Gene3D" id="3.60.15.10">
    <property type="entry name" value="Ribonuclease Z/Hydroxyacylglutathione hydrolase-like"/>
    <property type="match status" value="1"/>
</dbReference>
<sequence>MKSGTMRSVMNVNWFTVAPGIWGVRDGYVNMYFIHNAVEKKWVLVDAGLKRSASKIKELADNLFWPDSKPAAIILTHGHFDHVGSAMELAREWDVPVFAHLMELPYLTGLSAYPPADPWAGGGLVSVVSPVFPTGPVNISDHIQLLPQDGSLPFLPDWKYIHTPGHSPGHISLFRKRDRVLLAGDAFVTTRQESVWSVMTQSKILTGPPRYFTYDWPAAARSVQELATLEPETVATGHGQVMKGEEMRKMLHKLADNFRELAVPVHGRYTKEAAVTDEGGVTYVPQKINRLTPGVAVAAGVAVLALTAWLVYRGRKSNALIS</sequence>
<organism evidence="3 4">
    <name type="scientific">Niastella vici</name>
    <dbReference type="NCBI Taxonomy" id="1703345"/>
    <lineage>
        <taxon>Bacteria</taxon>
        <taxon>Pseudomonadati</taxon>
        <taxon>Bacteroidota</taxon>
        <taxon>Chitinophagia</taxon>
        <taxon>Chitinophagales</taxon>
        <taxon>Chitinophagaceae</taxon>
        <taxon>Niastella</taxon>
    </lineage>
</organism>
<evidence type="ECO:0000256" key="1">
    <source>
        <dbReference type="SAM" id="Phobius"/>
    </source>
</evidence>
<feature type="transmembrane region" description="Helical" evidence="1">
    <location>
        <begin position="291"/>
        <end position="312"/>
    </location>
</feature>
<keyword evidence="1" id="KW-0472">Membrane</keyword>
<dbReference type="InterPro" id="IPR050855">
    <property type="entry name" value="NDM-1-like"/>
</dbReference>
<dbReference type="SUPFAM" id="SSF56281">
    <property type="entry name" value="Metallo-hydrolase/oxidoreductase"/>
    <property type="match status" value="1"/>
</dbReference>
<evidence type="ECO:0000313" key="4">
    <source>
        <dbReference type="Proteomes" id="UP000192796"/>
    </source>
</evidence>
<keyword evidence="1" id="KW-0812">Transmembrane</keyword>
<dbReference type="AlphaFoldDB" id="A0A1V9FLH3"/>
<dbReference type="EMBL" id="LVYD01000085">
    <property type="protein sequence ID" value="OQP59178.1"/>
    <property type="molecule type" value="Genomic_DNA"/>
</dbReference>
<dbReference type="RefSeq" id="WP_081154886.1">
    <property type="nucleotide sequence ID" value="NZ_LVYD01000085.1"/>
</dbReference>
<dbReference type="Proteomes" id="UP000192796">
    <property type="component" value="Unassembled WGS sequence"/>
</dbReference>
<gene>
    <name evidence="3" type="ORF">A3860_38370</name>
</gene>
<evidence type="ECO:0000313" key="3">
    <source>
        <dbReference type="EMBL" id="OQP59178.1"/>
    </source>
</evidence>
<proteinExistence type="predicted"/>
<feature type="domain" description="Metallo-beta-lactamase" evidence="2">
    <location>
        <begin position="28"/>
        <end position="238"/>
    </location>
</feature>
<dbReference type="PANTHER" id="PTHR42951:SF17">
    <property type="entry name" value="METALLO-BETA-LACTAMASE DOMAIN-CONTAINING PROTEIN"/>
    <property type="match status" value="1"/>
</dbReference>
<dbReference type="CDD" id="cd07721">
    <property type="entry name" value="yflN-like_MBL-fold"/>
    <property type="match status" value="1"/>
</dbReference>
<keyword evidence="4" id="KW-1185">Reference proteome</keyword>
<reference evidence="3 4" key="1">
    <citation type="submission" date="2016-03" db="EMBL/GenBank/DDBJ databases">
        <title>Niastella vici sp. nov., isolated from farmland soil.</title>
        <authorList>
            <person name="Chen L."/>
            <person name="Wang D."/>
            <person name="Yang S."/>
            <person name="Wang G."/>
        </authorList>
    </citation>
    <scope>NUCLEOTIDE SEQUENCE [LARGE SCALE GENOMIC DNA]</scope>
    <source>
        <strain evidence="3 4">DJ57</strain>
    </source>
</reference>
<name>A0A1V9FLH3_9BACT</name>
<evidence type="ECO:0000259" key="2">
    <source>
        <dbReference type="SMART" id="SM00849"/>
    </source>
</evidence>
<comment type="caution">
    <text evidence="3">The sequence shown here is derived from an EMBL/GenBank/DDBJ whole genome shotgun (WGS) entry which is preliminary data.</text>
</comment>
<dbReference type="InterPro" id="IPR036866">
    <property type="entry name" value="RibonucZ/Hydroxyglut_hydro"/>
</dbReference>
<dbReference type="InterPro" id="IPR001279">
    <property type="entry name" value="Metallo-B-lactamas"/>
</dbReference>